<proteinExistence type="inferred from homology"/>
<dbReference type="GO" id="GO:0008324">
    <property type="term" value="F:monoatomic cation transmembrane transporter activity"/>
    <property type="evidence" value="ECO:0007669"/>
    <property type="project" value="TreeGrafter"/>
</dbReference>
<evidence type="ECO:0000259" key="8">
    <source>
        <dbReference type="Pfam" id="PF01699"/>
    </source>
</evidence>
<feature type="transmembrane region" description="Helical" evidence="7">
    <location>
        <begin position="241"/>
        <end position="261"/>
    </location>
</feature>
<reference evidence="10" key="1">
    <citation type="submission" date="2016-04" db="EMBL/GenBank/DDBJ databases">
        <title>Comparative genomics of biotechnologically important yeasts.</title>
        <authorList>
            <consortium name="DOE Joint Genome Institute"/>
            <person name="Riley R."/>
            <person name="Haridas S."/>
            <person name="Wolfe K.H."/>
            <person name="Lopes M.R."/>
            <person name="Hittinger C.T."/>
            <person name="Goker M."/>
            <person name="Salamov A."/>
            <person name="Wisecaver J."/>
            <person name="Long T.M."/>
            <person name="Aerts A.L."/>
            <person name="Barry K."/>
            <person name="Choi C."/>
            <person name="Clum A."/>
            <person name="Coughlan A.Y."/>
            <person name="Deshpande S."/>
            <person name="Douglass A.P."/>
            <person name="Hanson S.J."/>
            <person name="Klenk H.-P."/>
            <person name="Labutti K."/>
            <person name="Lapidus A."/>
            <person name="Lindquist E."/>
            <person name="Lipzen A."/>
            <person name="Meier-Kolthoff J.P."/>
            <person name="Ohm R.A."/>
            <person name="Otillar R.P."/>
            <person name="Pangilinan J."/>
            <person name="Peng Y."/>
            <person name="Rokas A."/>
            <person name="Rosa C.A."/>
            <person name="Scheuner C."/>
            <person name="Sibirny A.A."/>
            <person name="Slot J.C."/>
            <person name="Stielow J.B."/>
            <person name="Sun H."/>
            <person name="Kurtzman C.P."/>
            <person name="Blackwell M."/>
            <person name="Grigoriev I.V."/>
            <person name="Jeffries T.W."/>
        </authorList>
    </citation>
    <scope>NUCLEOTIDE SEQUENCE [LARGE SCALE GENOMIC DNA]</scope>
    <source>
        <strain evidence="10">NRRL YB-2248</strain>
    </source>
</reference>
<feature type="transmembrane region" description="Helical" evidence="7">
    <location>
        <begin position="90"/>
        <end position="111"/>
    </location>
</feature>
<keyword evidence="4 7" id="KW-0812">Transmembrane</keyword>
<feature type="transmembrane region" description="Helical" evidence="7">
    <location>
        <begin position="436"/>
        <end position="454"/>
    </location>
</feature>
<dbReference type="PANTHER" id="PTHR12266:SF0">
    <property type="entry name" value="MITOCHONDRIAL SODIUM_CALCIUM EXCHANGER PROTEIN"/>
    <property type="match status" value="1"/>
</dbReference>
<dbReference type="AlphaFoldDB" id="A0A1E4T5A3"/>
<keyword evidence="5 7" id="KW-1133">Transmembrane helix</keyword>
<name>A0A1E4T5A3_9ASCO</name>
<protein>
    <recommendedName>
        <fullName evidence="8">Sodium/calcium exchanger membrane region domain-containing protein</fullName>
    </recommendedName>
</protein>
<dbReference type="GO" id="GO:0016020">
    <property type="term" value="C:membrane"/>
    <property type="evidence" value="ECO:0007669"/>
    <property type="project" value="UniProtKB-SubCell"/>
</dbReference>
<dbReference type="Proteomes" id="UP000094801">
    <property type="component" value="Unassembled WGS sequence"/>
</dbReference>
<feature type="transmembrane region" description="Helical" evidence="7">
    <location>
        <begin position="165"/>
        <end position="186"/>
    </location>
</feature>
<comment type="subcellular location">
    <subcellularLocation>
        <location evidence="1">Membrane</location>
        <topology evidence="1">Multi-pass membrane protein</topology>
    </subcellularLocation>
</comment>
<keyword evidence="3" id="KW-0813">Transport</keyword>
<dbReference type="PANTHER" id="PTHR12266">
    <property type="entry name" value="NA+/CA2+ K+ INDEPENDENT EXCHANGER"/>
    <property type="match status" value="1"/>
</dbReference>
<dbReference type="Gene3D" id="1.20.1420.30">
    <property type="entry name" value="NCX, central ion-binding region"/>
    <property type="match status" value="2"/>
</dbReference>
<evidence type="ECO:0000313" key="10">
    <source>
        <dbReference type="Proteomes" id="UP000094801"/>
    </source>
</evidence>
<keyword evidence="6 7" id="KW-0472">Membrane</keyword>
<sequence length="623" mass="69602">MTENSIYNGDTYGVDEYSKVSEEYASQLAELPSSNDGDWSAMFCEDVGKIPSNQQCDFVVSKCGEYQIGILNYYNIYYCKLESKSYKNIIMLPSISIILLYLFISLGYTAGEHLCPNLSSISNYLKIPENISGLTLLAFGNGSPDILSTYSSFQSSNASLAVGELIGAAFFITCFIIGSIAIAQPFSLTSIQLSPDLGEDSAKLMIMNDKAVYIRDLSFFGLSITLVLVCLIDGKLTTAKLLLLVSVYVLYVVAILLWQFFLNTHKSRLIQDYRIRNLYDDNTTLDLTSDGLEFEDSYSFNLNILNNIEFGSILNNLTKKQSIKFKLSRFSAYRDDTQEYESRLLDQEINLDEDDELNNGAILETNDDEEDNIFKKAFNLMVLPISTALKVTVPLMTYDRYHVNVKFNKSEMASLLMSIFLSQFVFIFSFIETPTWLIYLASMSFCTCLTYVAFKHFTEMETQSNNLKLVISILGFITAISCIAIIAEELINALKFISVLTHLSDAILGLTIFAIGNSVGDLISNLIISQLGYPLMALAACFGGPLLNLLLGIGLNGLIIGNLIKVDVSPSLISSCFFILLNLLFIGVYVPYNAWRFDRFVGFVMISIWGFGTFVNILIEIFT</sequence>
<feature type="domain" description="Sodium/calcium exchanger membrane region" evidence="8">
    <location>
        <begin position="472"/>
        <end position="616"/>
    </location>
</feature>
<dbReference type="Pfam" id="PF01699">
    <property type="entry name" value="Na_Ca_ex"/>
    <property type="match status" value="2"/>
</dbReference>
<organism evidence="9 10">
    <name type="scientific">[Candida] arabinofermentans NRRL YB-2248</name>
    <dbReference type="NCBI Taxonomy" id="983967"/>
    <lineage>
        <taxon>Eukaryota</taxon>
        <taxon>Fungi</taxon>
        <taxon>Dikarya</taxon>
        <taxon>Ascomycota</taxon>
        <taxon>Saccharomycotina</taxon>
        <taxon>Pichiomycetes</taxon>
        <taxon>Pichiales</taxon>
        <taxon>Pichiaceae</taxon>
        <taxon>Ogataea</taxon>
        <taxon>Ogataea/Candida clade</taxon>
    </lineage>
</organism>
<evidence type="ECO:0000256" key="4">
    <source>
        <dbReference type="ARBA" id="ARBA00022692"/>
    </source>
</evidence>
<evidence type="ECO:0000313" key="9">
    <source>
        <dbReference type="EMBL" id="ODV86947.1"/>
    </source>
</evidence>
<accession>A0A1E4T5A3</accession>
<feature type="transmembrane region" description="Helical" evidence="7">
    <location>
        <begin position="599"/>
        <end position="619"/>
    </location>
</feature>
<feature type="transmembrane region" description="Helical" evidence="7">
    <location>
        <begin position="535"/>
        <end position="560"/>
    </location>
</feature>
<dbReference type="InterPro" id="IPR051359">
    <property type="entry name" value="CaCA_antiporter"/>
</dbReference>
<gene>
    <name evidence="9" type="ORF">CANARDRAFT_6513</name>
</gene>
<dbReference type="InterPro" id="IPR004837">
    <property type="entry name" value="NaCa_Exmemb"/>
</dbReference>
<evidence type="ECO:0000256" key="1">
    <source>
        <dbReference type="ARBA" id="ARBA00004141"/>
    </source>
</evidence>
<dbReference type="STRING" id="983967.A0A1E4T5A3"/>
<evidence type="ECO:0000256" key="7">
    <source>
        <dbReference type="SAM" id="Phobius"/>
    </source>
</evidence>
<feature type="transmembrane region" description="Helical" evidence="7">
    <location>
        <begin position="410"/>
        <end position="430"/>
    </location>
</feature>
<feature type="transmembrane region" description="Helical" evidence="7">
    <location>
        <begin position="572"/>
        <end position="592"/>
    </location>
</feature>
<comment type="similarity">
    <text evidence="2">Belongs to the Ca(2+):cation antiporter (CaCA) (TC 2.A.19) family.</text>
</comment>
<evidence type="ECO:0000256" key="2">
    <source>
        <dbReference type="ARBA" id="ARBA00008170"/>
    </source>
</evidence>
<feature type="domain" description="Sodium/calcium exchanger membrane region" evidence="8">
    <location>
        <begin position="96"/>
        <end position="256"/>
    </location>
</feature>
<keyword evidence="10" id="KW-1185">Reference proteome</keyword>
<evidence type="ECO:0000256" key="5">
    <source>
        <dbReference type="ARBA" id="ARBA00022989"/>
    </source>
</evidence>
<feature type="transmembrane region" description="Helical" evidence="7">
    <location>
        <begin position="466"/>
        <end position="487"/>
    </location>
</feature>
<evidence type="ECO:0000256" key="6">
    <source>
        <dbReference type="ARBA" id="ARBA00023136"/>
    </source>
</evidence>
<dbReference type="EMBL" id="KV453849">
    <property type="protein sequence ID" value="ODV86947.1"/>
    <property type="molecule type" value="Genomic_DNA"/>
</dbReference>
<evidence type="ECO:0000256" key="3">
    <source>
        <dbReference type="ARBA" id="ARBA00022448"/>
    </source>
</evidence>
<dbReference type="OrthoDB" id="407410at2759"/>
<dbReference type="GO" id="GO:0006874">
    <property type="term" value="P:intracellular calcium ion homeostasis"/>
    <property type="evidence" value="ECO:0007669"/>
    <property type="project" value="TreeGrafter"/>
</dbReference>
<feature type="transmembrane region" description="Helical" evidence="7">
    <location>
        <begin position="212"/>
        <end position="232"/>
    </location>
</feature>
<feature type="transmembrane region" description="Helical" evidence="7">
    <location>
        <begin position="507"/>
        <end position="528"/>
    </location>
</feature>
<dbReference type="InterPro" id="IPR044880">
    <property type="entry name" value="NCX_ion-bd_dom_sf"/>
</dbReference>